<keyword evidence="3" id="KW-0804">Transcription</keyword>
<accession>A0ABZ2U5A5</accession>
<dbReference type="SUPFAM" id="SSF48498">
    <property type="entry name" value="Tetracyclin repressor-like, C-terminal domain"/>
    <property type="match status" value="1"/>
</dbReference>
<feature type="DNA-binding region" description="H-T-H motif" evidence="4">
    <location>
        <begin position="27"/>
        <end position="46"/>
    </location>
</feature>
<dbReference type="SUPFAM" id="SSF46689">
    <property type="entry name" value="Homeodomain-like"/>
    <property type="match status" value="1"/>
</dbReference>
<name>A0ABZ2U5A5_9ACTN</name>
<dbReference type="InterPro" id="IPR036271">
    <property type="entry name" value="Tet_transcr_reg_TetR-rel_C_sf"/>
</dbReference>
<evidence type="ECO:0000256" key="4">
    <source>
        <dbReference type="PROSITE-ProRule" id="PRU00335"/>
    </source>
</evidence>
<dbReference type="RefSeq" id="WP_066169668.1">
    <property type="nucleotide sequence ID" value="NZ_CP136137.1"/>
</dbReference>
<dbReference type="EMBL" id="CP136137">
    <property type="protein sequence ID" value="WYY08815.1"/>
    <property type="molecule type" value="Genomic_DNA"/>
</dbReference>
<proteinExistence type="predicted"/>
<evidence type="ECO:0000256" key="3">
    <source>
        <dbReference type="ARBA" id="ARBA00023163"/>
    </source>
</evidence>
<dbReference type="Pfam" id="PF21993">
    <property type="entry name" value="TetR_C_13_2"/>
    <property type="match status" value="1"/>
</dbReference>
<dbReference type="InterPro" id="IPR001647">
    <property type="entry name" value="HTH_TetR"/>
</dbReference>
<dbReference type="InterPro" id="IPR009057">
    <property type="entry name" value="Homeodomain-like_sf"/>
</dbReference>
<dbReference type="PANTHER" id="PTHR47506:SF3">
    <property type="entry name" value="HTH-TYPE TRANSCRIPTIONAL REGULATOR LMRA"/>
    <property type="match status" value="1"/>
</dbReference>
<dbReference type="Proteomes" id="UP001479933">
    <property type="component" value="Chromosome"/>
</dbReference>
<keyword evidence="7" id="KW-1185">Reference proteome</keyword>
<sequence length="185" mass="19408">MTTASVRDRLLTSTIALLRSKGADGFGMSELMRHSGVARRSMYLHFPDGKAQLLEQATAAAGRIAVRQVSTIASHESVPDGFAAVIETWKRTLADSDYELGCPLVAASLATAEYPAAAARAAAAFATLSDVIADALAGDGVDPDAARSAGHLLFASLEGAIITSRALRSTEPLDALEAHIRQTWD</sequence>
<evidence type="ECO:0000313" key="7">
    <source>
        <dbReference type="Proteomes" id="UP001479933"/>
    </source>
</evidence>
<evidence type="ECO:0000259" key="5">
    <source>
        <dbReference type="PROSITE" id="PS50977"/>
    </source>
</evidence>
<evidence type="ECO:0000256" key="2">
    <source>
        <dbReference type="ARBA" id="ARBA00023125"/>
    </source>
</evidence>
<feature type="domain" description="HTH tetR-type" evidence="5">
    <location>
        <begin position="4"/>
        <end position="64"/>
    </location>
</feature>
<dbReference type="InterPro" id="IPR054156">
    <property type="entry name" value="YxaF_TetR_C"/>
</dbReference>
<dbReference type="Pfam" id="PF00440">
    <property type="entry name" value="TetR_N"/>
    <property type="match status" value="1"/>
</dbReference>
<dbReference type="PROSITE" id="PS50977">
    <property type="entry name" value="HTH_TETR_2"/>
    <property type="match status" value="1"/>
</dbReference>
<protein>
    <submittedName>
        <fullName evidence="6">TetR/AcrR family transcriptional regulator</fullName>
    </submittedName>
</protein>
<reference evidence="6 7" key="1">
    <citation type="journal article" date="2023" name="Virus Evol.">
        <title>Computational host range prediction-The good, the bad, and the ugly.</title>
        <authorList>
            <person name="Howell A.A."/>
            <person name="Versoza C.J."/>
            <person name="Pfeifer S.P."/>
        </authorList>
    </citation>
    <scope>NUCLEOTIDE SEQUENCE [LARGE SCALE GENOMIC DNA]</scope>
    <source>
        <strain evidence="6 7">1610/1b</strain>
    </source>
</reference>
<gene>
    <name evidence="6" type="ORF">RVF87_07095</name>
</gene>
<evidence type="ECO:0000313" key="6">
    <source>
        <dbReference type="EMBL" id="WYY08815.1"/>
    </source>
</evidence>
<organism evidence="6 7">
    <name type="scientific">Gordonia hydrophobica</name>
    <dbReference type="NCBI Taxonomy" id="40516"/>
    <lineage>
        <taxon>Bacteria</taxon>
        <taxon>Bacillati</taxon>
        <taxon>Actinomycetota</taxon>
        <taxon>Actinomycetes</taxon>
        <taxon>Mycobacteriales</taxon>
        <taxon>Gordoniaceae</taxon>
        <taxon>Gordonia</taxon>
    </lineage>
</organism>
<keyword evidence="2 4" id="KW-0238">DNA-binding</keyword>
<keyword evidence="1" id="KW-0805">Transcription regulation</keyword>
<evidence type="ECO:0000256" key="1">
    <source>
        <dbReference type="ARBA" id="ARBA00023015"/>
    </source>
</evidence>
<dbReference type="PANTHER" id="PTHR47506">
    <property type="entry name" value="TRANSCRIPTIONAL REGULATORY PROTEIN"/>
    <property type="match status" value="1"/>
</dbReference>
<dbReference type="Gene3D" id="1.10.357.10">
    <property type="entry name" value="Tetracycline Repressor, domain 2"/>
    <property type="match status" value="1"/>
</dbReference>